<dbReference type="Proteomes" id="UP001055811">
    <property type="component" value="Linkage Group LG06"/>
</dbReference>
<protein>
    <submittedName>
        <fullName evidence="1">Uncharacterized protein</fullName>
    </submittedName>
</protein>
<accession>A0ACB9BQU8</accession>
<reference evidence="1 2" key="2">
    <citation type="journal article" date="2022" name="Mol. Ecol. Resour.">
        <title>The genomes of chicory, endive, great burdock and yacon provide insights into Asteraceae paleo-polyploidization history and plant inulin production.</title>
        <authorList>
            <person name="Fan W."/>
            <person name="Wang S."/>
            <person name="Wang H."/>
            <person name="Wang A."/>
            <person name="Jiang F."/>
            <person name="Liu H."/>
            <person name="Zhao H."/>
            <person name="Xu D."/>
            <person name="Zhang Y."/>
        </authorList>
    </citation>
    <scope>NUCLEOTIDE SEQUENCE [LARGE SCALE GENOMIC DNA]</scope>
    <source>
        <strain evidence="2">cv. Punajuju</strain>
        <tissue evidence="1">Leaves</tissue>
    </source>
</reference>
<keyword evidence="2" id="KW-1185">Reference proteome</keyword>
<name>A0ACB9BQU8_CICIN</name>
<evidence type="ECO:0000313" key="2">
    <source>
        <dbReference type="Proteomes" id="UP001055811"/>
    </source>
</evidence>
<gene>
    <name evidence="1" type="ORF">L2E82_36117</name>
</gene>
<comment type="caution">
    <text evidence="1">The sequence shown here is derived from an EMBL/GenBank/DDBJ whole genome shotgun (WGS) entry which is preliminary data.</text>
</comment>
<dbReference type="EMBL" id="CM042014">
    <property type="protein sequence ID" value="KAI3724345.1"/>
    <property type="molecule type" value="Genomic_DNA"/>
</dbReference>
<proteinExistence type="predicted"/>
<organism evidence="1 2">
    <name type="scientific">Cichorium intybus</name>
    <name type="common">Chicory</name>
    <dbReference type="NCBI Taxonomy" id="13427"/>
    <lineage>
        <taxon>Eukaryota</taxon>
        <taxon>Viridiplantae</taxon>
        <taxon>Streptophyta</taxon>
        <taxon>Embryophyta</taxon>
        <taxon>Tracheophyta</taxon>
        <taxon>Spermatophyta</taxon>
        <taxon>Magnoliopsida</taxon>
        <taxon>eudicotyledons</taxon>
        <taxon>Gunneridae</taxon>
        <taxon>Pentapetalae</taxon>
        <taxon>asterids</taxon>
        <taxon>campanulids</taxon>
        <taxon>Asterales</taxon>
        <taxon>Asteraceae</taxon>
        <taxon>Cichorioideae</taxon>
        <taxon>Cichorieae</taxon>
        <taxon>Cichoriinae</taxon>
        <taxon>Cichorium</taxon>
    </lineage>
</organism>
<reference evidence="2" key="1">
    <citation type="journal article" date="2022" name="Mol. Ecol. Resour.">
        <title>The genomes of chicory, endive, great burdock and yacon provide insights into Asteraceae palaeo-polyploidization history and plant inulin production.</title>
        <authorList>
            <person name="Fan W."/>
            <person name="Wang S."/>
            <person name="Wang H."/>
            <person name="Wang A."/>
            <person name="Jiang F."/>
            <person name="Liu H."/>
            <person name="Zhao H."/>
            <person name="Xu D."/>
            <person name="Zhang Y."/>
        </authorList>
    </citation>
    <scope>NUCLEOTIDE SEQUENCE [LARGE SCALE GENOMIC DNA]</scope>
    <source>
        <strain evidence="2">cv. Punajuju</strain>
    </source>
</reference>
<sequence length="1127" mass="128407">MASFKSSPSSSSSVGRWTHEVFLSFRGEDTRNTFVDHLYAALDQRGIHAFKDDKALDKGKPISLELLKAIEESKFAVVVFSKNYADSSWCLDELVKIMECHQIGQMVLPVFYHVDPSDVRGQKRDFNTAFQQQEDKFGREMDRVNKWRKALVAAAGLSGWHIKETGSVGESAIILEIVEKISAGIRPRDMEKNLVGIESRIDELYSLLGMEATGEVRIVGVLGMGGIGKTTVAKALFHRIAHNFEGSCFVKDVRENSCSTNDVCALQEDILREILFMEYQKHLKDPEYGAHMIRSRFCNKKVLLVLDDVDDVEQLELLAATHESFGPGSRIIITTRDEHLLSDADVIYEPDFLRMNEAVELFCWHAFGKCSPPEEYEDLACRAIHYASCLPLALKILGSFFHGREVGVWESALNRLGKASNNKILETLKLSFDGLDDSEKQIFLDIACFFKGKDEEYVTRVLDSFGFDPVIGISVLIEKSLITISNKRLDMHDLIQEMGWHIVHKSFPNSRLWQLQQIHDCVNGNRNLKAIEAIMLMDNEYDADDYDANLGLNADILPNLKFIRLEGLYNLTWFPDVSGAPNIERLILSNCWGLEEVHRSLGSHKRLVYLDLSDCTNLRRLPSRLEMESLETLILSGCISLKRFPEVSPCMAKLSHINLSSCEGIQELPSSIGYLSSLSFLNLTNCSNLENIPNSVGELKYLKCLHLHNCRKLNYFPNKLGSMNMLEERRVGYTYNIGRPRKCIDFHSLTGLSSLRKLDLSWIQIEEESFPKNLDALASLEELYLSGNSELVHLPSIISHLSRVKRLELNECSRLESLCMLPSSIQVLKANECISLRNIGDLSTEGKWLYKISLVNCHKLLKDEENQRYLDKMLQLSFIKKCAAVNHRLSITIPGSKIPSWIKQEKGGCRIALKLRHKWHTKIMGFVVCGVFPWKFQSYHYCPTLTFKIVSDGKVISRSEVNYMMDATGIAKNRRSVWISYMPLGFFQQMYHDLQPEDWSHIEGNLDITVTVRNGTPSLRCGLHVIYKEDIQQITTCITDYGNVVHVDDEDIGYDESISGNTYIYEEKFDEKSLMPLRSRTSTRRRTKHIRCFIQCSGFKPVRRVKKGPLKVSYDFEVSSLTSKIND</sequence>
<evidence type="ECO:0000313" key="1">
    <source>
        <dbReference type="EMBL" id="KAI3724345.1"/>
    </source>
</evidence>